<keyword evidence="6 13" id="KW-0812">Transmembrane</keyword>
<keyword evidence="16" id="KW-1185">Reference proteome</keyword>
<keyword evidence="3" id="KW-0813">Transport</keyword>
<evidence type="ECO:0000256" key="1">
    <source>
        <dbReference type="ARBA" id="ARBA00001970"/>
    </source>
</evidence>
<dbReference type="RefSeq" id="WP_144310454.1">
    <property type="nucleotide sequence ID" value="NZ_VMNK01000015.1"/>
</dbReference>
<dbReference type="Gene3D" id="1.20.950.20">
    <property type="entry name" value="Transmembrane di-heme cytochromes, Chain C"/>
    <property type="match status" value="1"/>
</dbReference>
<reference evidence="15 16" key="1">
    <citation type="submission" date="2019-07" db="EMBL/GenBank/DDBJ databases">
        <title>The pathways for chlorine oxyanion respiration interact through the shared metabolite chlorate.</title>
        <authorList>
            <person name="Barnum T.P."/>
            <person name="Cheng Y."/>
            <person name="Hill K.A."/>
            <person name="Lucas L.N."/>
            <person name="Carlson H.K."/>
            <person name="Coates J.D."/>
        </authorList>
    </citation>
    <scope>NUCLEOTIDE SEQUENCE [LARGE SCALE GENOMIC DNA]</scope>
    <source>
        <strain evidence="15 16">SFB-3</strain>
    </source>
</reference>
<evidence type="ECO:0000256" key="10">
    <source>
        <dbReference type="ARBA" id="ARBA00023004"/>
    </source>
</evidence>
<comment type="similarity">
    <text evidence="12">Belongs to the cytochrome b561 family.</text>
</comment>
<feature type="domain" description="Cytochrome b561 bacterial/Ni-hydrogenase" evidence="14">
    <location>
        <begin position="4"/>
        <end position="171"/>
    </location>
</feature>
<keyword evidence="10" id="KW-0408">Iron</keyword>
<feature type="transmembrane region" description="Helical" evidence="13">
    <location>
        <begin position="12"/>
        <end position="29"/>
    </location>
</feature>
<evidence type="ECO:0000256" key="12">
    <source>
        <dbReference type="ARBA" id="ARBA00037975"/>
    </source>
</evidence>
<evidence type="ECO:0000256" key="8">
    <source>
        <dbReference type="ARBA" id="ARBA00022982"/>
    </source>
</evidence>
<accession>A0A557QJY4</accession>
<dbReference type="Pfam" id="PF01292">
    <property type="entry name" value="Ni_hydr_CYTB"/>
    <property type="match status" value="1"/>
</dbReference>
<dbReference type="EMBL" id="VMNK01000015">
    <property type="protein sequence ID" value="TVO53209.1"/>
    <property type="molecule type" value="Genomic_DNA"/>
</dbReference>
<proteinExistence type="inferred from homology"/>
<keyword evidence="8" id="KW-0249">Electron transport</keyword>
<comment type="subcellular location">
    <subcellularLocation>
        <location evidence="2">Cell membrane</location>
        <topology evidence="2">Multi-pass membrane protein</topology>
    </subcellularLocation>
</comment>
<feature type="transmembrane region" description="Helical" evidence="13">
    <location>
        <begin position="41"/>
        <end position="63"/>
    </location>
</feature>
<organism evidence="15 16">
    <name type="scientific">Denitromonas halophila</name>
    <dbReference type="NCBI Taxonomy" id="1629404"/>
    <lineage>
        <taxon>Bacteria</taxon>
        <taxon>Pseudomonadati</taxon>
        <taxon>Pseudomonadota</taxon>
        <taxon>Betaproteobacteria</taxon>
        <taxon>Rhodocyclales</taxon>
        <taxon>Zoogloeaceae</taxon>
        <taxon>Denitromonas</taxon>
    </lineage>
</organism>
<dbReference type="InterPro" id="IPR052168">
    <property type="entry name" value="Cytochrome_b561_oxidase"/>
</dbReference>
<dbReference type="GO" id="GO:0009055">
    <property type="term" value="F:electron transfer activity"/>
    <property type="evidence" value="ECO:0007669"/>
    <property type="project" value="InterPro"/>
</dbReference>
<dbReference type="InterPro" id="IPR011577">
    <property type="entry name" value="Cyt_b561_bac/Ni-Hgenase"/>
</dbReference>
<gene>
    <name evidence="15" type="ORF">FHP91_15550</name>
</gene>
<evidence type="ECO:0000256" key="11">
    <source>
        <dbReference type="ARBA" id="ARBA00023136"/>
    </source>
</evidence>
<dbReference type="GO" id="GO:0022904">
    <property type="term" value="P:respiratory electron transport chain"/>
    <property type="evidence" value="ECO:0007669"/>
    <property type="project" value="InterPro"/>
</dbReference>
<comment type="cofactor">
    <cofactor evidence="1">
        <name>heme b</name>
        <dbReference type="ChEBI" id="CHEBI:60344"/>
    </cofactor>
</comment>
<dbReference type="PANTHER" id="PTHR30529">
    <property type="entry name" value="CYTOCHROME B561"/>
    <property type="match status" value="1"/>
</dbReference>
<dbReference type="AlphaFoldDB" id="A0A557QJY4"/>
<evidence type="ECO:0000259" key="14">
    <source>
        <dbReference type="Pfam" id="PF01292"/>
    </source>
</evidence>
<dbReference type="GO" id="GO:0020037">
    <property type="term" value="F:heme binding"/>
    <property type="evidence" value="ECO:0007669"/>
    <property type="project" value="TreeGrafter"/>
</dbReference>
<evidence type="ECO:0000313" key="16">
    <source>
        <dbReference type="Proteomes" id="UP000319502"/>
    </source>
</evidence>
<dbReference type="OrthoDB" id="8536275at2"/>
<feature type="transmembrane region" description="Helical" evidence="13">
    <location>
        <begin position="89"/>
        <end position="107"/>
    </location>
</feature>
<sequence>MNPRYSRVAMGLHWLMAVLVIGLIGWGLWMSDLPKGPERGWAIGIHKSFGMLALMLVFVRLGWRISHRPPPNQALTTIETRLANAAHHLLYVLLVVVPSMGLTSVNFTKYPLKFFGVEIPKAGWPDDTLNTLFSTTHKYLAWTLIALIVLHVAAAIRHAVRRDGTLQRMLPARR</sequence>
<feature type="transmembrane region" description="Helical" evidence="13">
    <location>
        <begin position="139"/>
        <end position="160"/>
    </location>
</feature>
<comment type="caution">
    <text evidence="15">The sequence shown here is derived from an EMBL/GenBank/DDBJ whole genome shotgun (WGS) entry which is preliminary data.</text>
</comment>
<keyword evidence="5" id="KW-0349">Heme</keyword>
<dbReference type="GO" id="GO:0046872">
    <property type="term" value="F:metal ion binding"/>
    <property type="evidence" value="ECO:0007669"/>
    <property type="project" value="UniProtKB-KW"/>
</dbReference>
<keyword evidence="11 13" id="KW-0472">Membrane</keyword>
<evidence type="ECO:0000256" key="4">
    <source>
        <dbReference type="ARBA" id="ARBA00022475"/>
    </source>
</evidence>
<evidence type="ECO:0000256" key="13">
    <source>
        <dbReference type="SAM" id="Phobius"/>
    </source>
</evidence>
<evidence type="ECO:0000256" key="2">
    <source>
        <dbReference type="ARBA" id="ARBA00004651"/>
    </source>
</evidence>
<dbReference type="SUPFAM" id="SSF81342">
    <property type="entry name" value="Transmembrane di-heme cytochromes"/>
    <property type="match status" value="1"/>
</dbReference>
<protein>
    <submittedName>
        <fullName evidence="15">Cytochrome b</fullName>
    </submittedName>
</protein>
<evidence type="ECO:0000313" key="15">
    <source>
        <dbReference type="EMBL" id="TVO53209.1"/>
    </source>
</evidence>
<dbReference type="Proteomes" id="UP000319502">
    <property type="component" value="Unassembled WGS sequence"/>
</dbReference>
<keyword evidence="9 13" id="KW-1133">Transmembrane helix</keyword>
<evidence type="ECO:0000256" key="9">
    <source>
        <dbReference type="ARBA" id="ARBA00022989"/>
    </source>
</evidence>
<dbReference type="GO" id="GO:0005886">
    <property type="term" value="C:plasma membrane"/>
    <property type="evidence" value="ECO:0007669"/>
    <property type="project" value="UniProtKB-SubCell"/>
</dbReference>
<dbReference type="PANTHER" id="PTHR30529:SF7">
    <property type="entry name" value="CYTOCHROME B561 BACTERIAL_NI-HYDROGENASE DOMAIN-CONTAINING PROTEIN"/>
    <property type="match status" value="1"/>
</dbReference>
<evidence type="ECO:0000256" key="5">
    <source>
        <dbReference type="ARBA" id="ARBA00022617"/>
    </source>
</evidence>
<evidence type="ECO:0000256" key="3">
    <source>
        <dbReference type="ARBA" id="ARBA00022448"/>
    </source>
</evidence>
<keyword evidence="4" id="KW-1003">Cell membrane</keyword>
<name>A0A557QJY4_9RHOO</name>
<evidence type="ECO:0000256" key="7">
    <source>
        <dbReference type="ARBA" id="ARBA00022723"/>
    </source>
</evidence>
<dbReference type="InterPro" id="IPR016174">
    <property type="entry name" value="Di-haem_cyt_TM"/>
</dbReference>
<evidence type="ECO:0000256" key="6">
    <source>
        <dbReference type="ARBA" id="ARBA00022692"/>
    </source>
</evidence>
<keyword evidence="7" id="KW-0479">Metal-binding</keyword>